<dbReference type="Gene3D" id="3.40.630.30">
    <property type="match status" value="1"/>
</dbReference>
<evidence type="ECO:0000256" key="1">
    <source>
        <dbReference type="SAM" id="MobiDB-lite"/>
    </source>
</evidence>
<feature type="region of interest" description="Disordered" evidence="1">
    <location>
        <begin position="83"/>
        <end position="132"/>
    </location>
</feature>
<feature type="compositionally biased region" description="Basic and acidic residues" evidence="1">
    <location>
        <begin position="100"/>
        <end position="132"/>
    </location>
</feature>
<name>A0A4C1U817_EUMVA</name>
<evidence type="ECO:0000313" key="3">
    <source>
        <dbReference type="Proteomes" id="UP000299102"/>
    </source>
</evidence>
<evidence type="ECO:0000313" key="2">
    <source>
        <dbReference type="EMBL" id="GBP22240.1"/>
    </source>
</evidence>
<dbReference type="AlphaFoldDB" id="A0A4C1U817"/>
<dbReference type="EMBL" id="BGZK01000138">
    <property type="protein sequence ID" value="GBP22240.1"/>
    <property type="molecule type" value="Genomic_DNA"/>
</dbReference>
<dbReference type="Proteomes" id="UP000299102">
    <property type="component" value="Unassembled WGS sequence"/>
</dbReference>
<comment type="caution">
    <text evidence="2">The sequence shown here is derived from an EMBL/GenBank/DDBJ whole genome shotgun (WGS) entry which is preliminary data.</text>
</comment>
<protein>
    <recommendedName>
        <fullName evidence="4">Dopamine N-acetyltransferase</fullName>
    </recommendedName>
</protein>
<organism evidence="2 3">
    <name type="scientific">Eumeta variegata</name>
    <name type="common">Bagworm moth</name>
    <name type="synonym">Eumeta japonica</name>
    <dbReference type="NCBI Taxonomy" id="151549"/>
    <lineage>
        <taxon>Eukaryota</taxon>
        <taxon>Metazoa</taxon>
        <taxon>Ecdysozoa</taxon>
        <taxon>Arthropoda</taxon>
        <taxon>Hexapoda</taxon>
        <taxon>Insecta</taxon>
        <taxon>Pterygota</taxon>
        <taxon>Neoptera</taxon>
        <taxon>Endopterygota</taxon>
        <taxon>Lepidoptera</taxon>
        <taxon>Glossata</taxon>
        <taxon>Ditrysia</taxon>
        <taxon>Tineoidea</taxon>
        <taxon>Psychidae</taxon>
        <taxon>Oiketicinae</taxon>
        <taxon>Eumeta</taxon>
    </lineage>
</organism>
<dbReference type="OrthoDB" id="6605633at2759"/>
<accession>A0A4C1U817</accession>
<sequence length="132" mass="14761">MDTERSYTIDPVNEKDVEEIMNLLRRTFYVEEPMNAAVGLCSEGADACPDLDEYCSSAMLSGLSFKVVSDEGQIVSVIISGDYHPTQKLQTGQEEESIDEIDRGAEGPKLESGRDRNRYKKRPDLRAGQRPT</sequence>
<evidence type="ECO:0008006" key="4">
    <source>
        <dbReference type="Google" id="ProtNLM"/>
    </source>
</evidence>
<proteinExistence type="predicted"/>
<reference evidence="2 3" key="1">
    <citation type="journal article" date="2019" name="Commun. Biol.">
        <title>The bagworm genome reveals a unique fibroin gene that provides high tensile strength.</title>
        <authorList>
            <person name="Kono N."/>
            <person name="Nakamura H."/>
            <person name="Ohtoshi R."/>
            <person name="Tomita M."/>
            <person name="Numata K."/>
            <person name="Arakawa K."/>
        </authorList>
    </citation>
    <scope>NUCLEOTIDE SEQUENCE [LARGE SCALE GENOMIC DNA]</scope>
</reference>
<keyword evidence="3" id="KW-1185">Reference proteome</keyword>
<gene>
    <name evidence="2" type="ORF">EVAR_22526_1</name>
</gene>